<evidence type="ECO:0000313" key="3">
    <source>
        <dbReference type="Proteomes" id="UP000606499"/>
    </source>
</evidence>
<evidence type="ECO:0000313" key="2">
    <source>
        <dbReference type="EMBL" id="MBC5726808.1"/>
    </source>
</evidence>
<feature type="domain" description="Metallo-beta-lactamase" evidence="1">
    <location>
        <begin position="11"/>
        <end position="179"/>
    </location>
</feature>
<dbReference type="Pfam" id="PF12706">
    <property type="entry name" value="Lactamase_B_2"/>
    <property type="match status" value="1"/>
</dbReference>
<proteinExistence type="predicted"/>
<dbReference type="PANTHER" id="PTHR47619">
    <property type="entry name" value="METALLO-HYDROLASE YYCJ-RELATED"/>
    <property type="match status" value="1"/>
</dbReference>
<keyword evidence="3" id="KW-1185">Reference proteome</keyword>
<dbReference type="InterPro" id="IPR052533">
    <property type="entry name" value="WalJ/YycJ-like"/>
</dbReference>
<name>A0A923RX83_9FIRM</name>
<dbReference type="Proteomes" id="UP000606499">
    <property type="component" value="Unassembled WGS sequence"/>
</dbReference>
<sequence>MTFASLASSSKGNAYVVSDGDTTLLLECGLTFKELQKRLGYQVSGLTACLVSHEHQDHAKAAAQLLKHGVPVYMSYGTAAAHKDAMDAARIMRAGEALRFGALTVMPFRTFHNTEEPLGFLIGDGRTGERLLFAVDTANLGVRADRLTYIAVECNYEAALLEYSDRLTVALKERIRHSHFELSDVIRWLHKQDLSGVLTIYLLHLSAAHSRAAAWEARFRQEFPGINIVICKE</sequence>
<evidence type="ECO:0000259" key="1">
    <source>
        <dbReference type="SMART" id="SM00849"/>
    </source>
</evidence>
<dbReference type="SUPFAM" id="SSF56281">
    <property type="entry name" value="Metallo-hydrolase/oxidoreductase"/>
    <property type="match status" value="1"/>
</dbReference>
<dbReference type="RefSeq" id="WP_186950504.1">
    <property type="nucleotide sequence ID" value="NZ_JACOPL010000031.1"/>
</dbReference>
<dbReference type="InterPro" id="IPR036866">
    <property type="entry name" value="RibonucZ/Hydroxyglut_hydro"/>
</dbReference>
<dbReference type="SMART" id="SM00849">
    <property type="entry name" value="Lactamase_B"/>
    <property type="match status" value="1"/>
</dbReference>
<comment type="caution">
    <text evidence="2">The sequence shown here is derived from an EMBL/GenBank/DDBJ whole genome shotgun (WGS) entry which is preliminary data.</text>
</comment>
<reference evidence="2" key="1">
    <citation type="submission" date="2020-08" db="EMBL/GenBank/DDBJ databases">
        <title>Genome public.</title>
        <authorList>
            <person name="Liu C."/>
            <person name="Sun Q."/>
        </authorList>
    </citation>
    <scope>NUCLEOTIDE SEQUENCE</scope>
    <source>
        <strain evidence="2">NSJ-28</strain>
    </source>
</reference>
<accession>A0A923RX83</accession>
<organism evidence="2 3">
    <name type="scientific">Agathobaculum faecis</name>
    <dbReference type="NCBI Taxonomy" id="2763013"/>
    <lineage>
        <taxon>Bacteria</taxon>
        <taxon>Bacillati</taxon>
        <taxon>Bacillota</taxon>
        <taxon>Clostridia</taxon>
        <taxon>Eubacteriales</taxon>
        <taxon>Butyricicoccaceae</taxon>
        <taxon>Agathobaculum</taxon>
    </lineage>
</organism>
<dbReference type="AlphaFoldDB" id="A0A923RX83"/>
<protein>
    <submittedName>
        <fullName evidence="2">MBL fold metallo-hydrolase</fullName>
    </submittedName>
</protein>
<dbReference type="PANTHER" id="PTHR47619:SF1">
    <property type="entry name" value="EXODEOXYRIBONUCLEASE WALJ"/>
    <property type="match status" value="1"/>
</dbReference>
<dbReference type="InterPro" id="IPR001279">
    <property type="entry name" value="Metallo-B-lactamas"/>
</dbReference>
<dbReference type="Gene3D" id="3.60.15.10">
    <property type="entry name" value="Ribonuclease Z/Hydroxyacylglutathione hydrolase-like"/>
    <property type="match status" value="1"/>
</dbReference>
<gene>
    <name evidence="2" type="ORF">H8S45_15295</name>
</gene>
<dbReference type="EMBL" id="JACOPL010000031">
    <property type="protein sequence ID" value="MBC5726808.1"/>
    <property type="molecule type" value="Genomic_DNA"/>
</dbReference>